<keyword evidence="6" id="KW-0472">Membrane</keyword>
<feature type="domain" description="PAC" evidence="10">
    <location>
        <begin position="485"/>
        <end position="538"/>
    </location>
</feature>
<dbReference type="SUPFAM" id="SSF55785">
    <property type="entry name" value="PYP-like sensor domain (PAS domain)"/>
    <property type="match status" value="3"/>
</dbReference>
<dbReference type="PANTHER" id="PTHR43065:SF42">
    <property type="entry name" value="TWO-COMPONENT SENSOR PPRA"/>
    <property type="match status" value="1"/>
</dbReference>
<dbReference type="GO" id="GO:0000155">
    <property type="term" value="F:phosphorelay sensor kinase activity"/>
    <property type="evidence" value="ECO:0007669"/>
    <property type="project" value="InterPro"/>
</dbReference>
<dbReference type="InterPro" id="IPR036890">
    <property type="entry name" value="HATPase_C_sf"/>
</dbReference>
<evidence type="ECO:0000256" key="1">
    <source>
        <dbReference type="ARBA" id="ARBA00000085"/>
    </source>
</evidence>
<keyword evidence="11" id="KW-0808">Transferase</keyword>
<dbReference type="CDD" id="cd00075">
    <property type="entry name" value="HATPase"/>
    <property type="match status" value="1"/>
</dbReference>
<dbReference type="EC" id="2.7.13.3" evidence="2"/>
<evidence type="ECO:0000313" key="12">
    <source>
        <dbReference type="Proteomes" id="UP000595564"/>
    </source>
</evidence>
<dbReference type="AlphaFoldDB" id="A0A7R6PYP5"/>
<evidence type="ECO:0000256" key="3">
    <source>
        <dbReference type="ARBA" id="ARBA00022553"/>
    </source>
</evidence>
<comment type="catalytic activity">
    <reaction evidence="1">
        <text>ATP + protein L-histidine = ADP + protein N-phospho-L-histidine.</text>
        <dbReference type="EC" id="2.7.13.3"/>
    </reaction>
</comment>
<dbReference type="SMART" id="SM00387">
    <property type="entry name" value="HATPase_c"/>
    <property type="match status" value="1"/>
</dbReference>
<evidence type="ECO:0000259" key="9">
    <source>
        <dbReference type="PROSITE" id="PS50112"/>
    </source>
</evidence>
<dbReference type="NCBIfam" id="TIGR00229">
    <property type="entry name" value="sensory_box"/>
    <property type="match status" value="1"/>
</dbReference>
<dbReference type="InterPro" id="IPR011006">
    <property type="entry name" value="CheY-like_superfamily"/>
</dbReference>
<dbReference type="EMBL" id="AP017470">
    <property type="protein sequence ID" value="BBB33290.1"/>
    <property type="molecule type" value="Genomic_DNA"/>
</dbReference>
<dbReference type="Pfam" id="PF08269">
    <property type="entry name" value="dCache_2"/>
    <property type="match status" value="1"/>
</dbReference>
<accession>A0A7R6PYP5</accession>
<evidence type="ECO:0000256" key="4">
    <source>
        <dbReference type="PROSITE-ProRule" id="PRU00169"/>
    </source>
</evidence>
<gene>
    <name evidence="11" type="ORF">TTHT_1832</name>
</gene>
<dbReference type="Proteomes" id="UP000595564">
    <property type="component" value="Chromosome"/>
</dbReference>
<keyword evidence="6" id="KW-1133">Transmembrane helix</keyword>
<dbReference type="Pfam" id="PF13426">
    <property type="entry name" value="PAS_9"/>
    <property type="match status" value="2"/>
</dbReference>
<dbReference type="CDD" id="cd00082">
    <property type="entry name" value="HisKA"/>
    <property type="match status" value="1"/>
</dbReference>
<evidence type="ECO:0000259" key="8">
    <source>
        <dbReference type="PROSITE" id="PS50110"/>
    </source>
</evidence>
<feature type="domain" description="Histidine kinase" evidence="7">
    <location>
        <begin position="799"/>
        <end position="1016"/>
    </location>
</feature>
<evidence type="ECO:0000256" key="2">
    <source>
        <dbReference type="ARBA" id="ARBA00012438"/>
    </source>
</evidence>
<dbReference type="KEGG" id="thyd:TTHT_1832"/>
<reference evidence="11 12" key="1">
    <citation type="journal article" date="2012" name="Extremophiles">
        <title>Thermotomaculum hydrothermale gen. nov., sp. nov., a novel heterotrophic thermophile within the phylum Acidobacteria from a deep-sea hydrothermal vent chimney in the Southern Okinawa Trough.</title>
        <authorList>
            <person name="Izumi H."/>
            <person name="Nunoura T."/>
            <person name="Miyazaki M."/>
            <person name="Mino S."/>
            <person name="Toki T."/>
            <person name="Takai K."/>
            <person name="Sako Y."/>
            <person name="Sawabe T."/>
            <person name="Nakagawa S."/>
        </authorList>
    </citation>
    <scope>NUCLEOTIDE SEQUENCE [LARGE SCALE GENOMIC DNA]</scope>
    <source>
        <strain evidence="11 12">AC55</strain>
    </source>
</reference>
<dbReference type="InterPro" id="IPR001610">
    <property type="entry name" value="PAC"/>
</dbReference>
<evidence type="ECO:0000259" key="7">
    <source>
        <dbReference type="PROSITE" id="PS50109"/>
    </source>
</evidence>
<evidence type="ECO:0000313" key="11">
    <source>
        <dbReference type="EMBL" id="BBB33290.1"/>
    </source>
</evidence>
<keyword evidence="12" id="KW-1185">Reference proteome</keyword>
<feature type="modified residue" description="4-aspartylphosphate" evidence="4">
    <location>
        <position position="1099"/>
    </location>
</feature>
<dbReference type="InterPro" id="IPR003594">
    <property type="entry name" value="HATPase_dom"/>
</dbReference>
<keyword evidence="6" id="KW-0812">Transmembrane</keyword>
<dbReference type="SUPFAM" id="SSF47384">
    <property type="entry name" value="Homodimeric domain of signal transducing histidine kinase"/>
    <property type="match status" value="1"/>
</dbReference>
<organism evidence="11 12">
    <name type="scientific">Thermotomaculum hydrothermale</name>
    <dbReference type="NCBI Taxonomy" id="981385"/>
    <lineage>
        <taxon>Bacteria</taxon>
        <taxon>Pseudomonadati</taxon>
        <taxon>Acidobacteriota</taxon>
        <taxon>Holophagae</taxon>
        <taxon>Thermotomaculales</taxon>
        <taxon>Thermotomaculaceae</taxon>
        <taxon>Thermotomaculum</taxon>
    </lineage>
</organism>
<dbReference type="InterPro" id="IPR004010">
    <property type="entry name" value="Double_Cache_2"/>
</dbReference>
<sequence>MIDFLDANNNQPSLINVCIVDKKRGRVVYSSDKKCSLNDLKEKNFNKFGMLKSIPILNKTYQFYAFVYKNDMKKYLKDTLLTSLRKIKFEDSGYLFIVDNDGKVLLSANKIMDKYLEEVSPKNGAIVRKKFFDIAKKEGKGFVEYNWFKPDLKTESRKVSYIVYDKKLKWIVGAGVYFDDINKDFIPLYFRYKRKLYKEFWEVFFIWLLSVLFQIWLVFLLLGEKFNNDLRIINSIFEKFYNSGISEIENFQCNSLSFKETCEFAGKVKNNLLALKKSEEKLLSTNEELKATTEMLEKITKNVNNGIIVSDEYFNFEFINPAAEKILGIEKENLSINFLEVLSKEDKKMFLNLITSKAGNFKKEITVKNNLKRIEVYISPLKFKNKNGYLLTLIDITERYKLLKELSVLNERYRKAEEMALVGNWVYYPDKRQFWATEMAHRIYGIEKRQNRFVNIEEIEKKIYKQDVYEARKTVLIPIKNREAYEAYFRVVTGDVDTLRYVVSKGNPVVGENGKVERVEGVIKDITDLKKVEIELNKQIDILEKTQKFAQIGYWEYDFAKKEFNLVSSFFTKVLSRDKVDLNDFLRDVYIEDREFVKSVIEKEFLKDEKLIYTFRFVHPQLKLLRYIFVESYLSRDELGNIKRVGFIQDITRLKELEKKVEIERERLIETLDRLSEGVAITDENFNVVFANKSLINIFAEEDLDKKNILDFLKKSSIKDLPENISTEKITDIFNGERKFYYKPYNSEIILTIEAEKLFDEEKLSGYLFVVNDITHSEKYMDEVVKNQNMRLLNKIAASLAHDFNNLLGSILGKISILEKQFEGQDIEKELKKIMRNMKIAKALATQFLTFSKTGKPLFSNLSKGFLKQTIDDLANFVFSGSSIKVNKNIEDNLWAIKGDPTQIAQVILNLFSNARDVLNEKGVVNVEVKNVIAEGKPDNCNKGEYVLIKVEDNGPGIPKEKLDKIFQFFVGYKDQGFGLGLAIVRNIVKAHGGCIEVKSEVGKGTAFYVYFPANRDFVVNGQEETKPAQEEVREGEDLDLGKIKIAVLEDEEPMQETIYDLMDFLGLNGQIFAKGEDLVEGLKKELKKGKPYNVAILDLTVKGGKGGKEIINEIKSIYPEIKAIVSSGFSKGVVFAEYEKYGFDEVLSKPYTVEEFKKAIIKCMKK</sequence>
<dbReference type="InterPro" id="IPR003661">
    <property type="entry name" value="HisK_dim/P_dom"/>
</dbReference>
<dbReference type="InterPro" id="IPR000014">
    <property type="entry name" value="PAS"/>
</dbReference>
<dbReference type="SMART" id="SM00086">
    <property type="entry name" value="PAC"/>
    <property type="match status" value="3"/>
</dbReference>
<dbReference type="SUPFAM" id="SSF52172">
    <property type="entry name" value="CheY-like"/>
    <property type="match status" value="1"/>
</dbReference>
<dbReference type="SMART" id="SM00091">
    <property type="entry name" value="PAS"/>
    <property type="match status" value="2"/>
</dbReference>
<dbReference type="CDD" id="cd18774">
    <property type="entry name" value="PDC2_HK_sensor"/>
    <property type="match status" value="1"/>
</dbReference>
<feature type="domain" description="Response regulatory" evidence="8">
    <location>
        <begin position="1045"/>
        <end position="1165"/>
    </location>
</feature>
<dbReference type="Gene3D" id="3.30.565.10">
    <property type="entry name" value="Histidine kinase-like ATPase, C-terminal domain"/>
    <property type="match status" value="1"/>
</dbReference>
<dbReference type="Gene3D" id="3.30.450.20">
    <property type="entry name" value="PAS domain"/>
    <property type="match status" value="5"/>
</dbReference>
<dbReference type="PANTHER" id="PTHR43065">
    <property type="entry name" value="SENSOR HISTIDINE KINASE"/>
    <property type="match status" value="1"/>
</dbReference>
<dbReference type="PROSITE" id="PS50113">
    <property type="entry name" value="PAC"/>
    <property type="match status" value="1"/>
</dbReference>
<dbReference type="InterPro" id="IPR000700">
    <property type="entry name" value="PAS-assoc_C"/>
</dbReference>
<dbReference type="Pfam" id="PF02518">
    <property type="entry name" value="HATPase_c"/>
    <property type="match status" value="1"/>
</dbReference>
<dbReference type="PROSITE" id="PS50110">
    <property type="entry name" value="RESPONSE_REGULATORY"/>
    <property type="match status" value="1"/>
</dbReference>
<feature type="coiled-coil region" evidence="5">
    <location>
        <begin position="275"/>
        <end position="302"/>
    </location>
</feature>
<dbReference type="PROSITE" id="PS50112">
    <property type="entry name" value="PAS"/>
    <property type="match status" value="1"/>
</dbReference>
<dbReference type="CDD" id="cd00130">
    <property type="entry name" value="PAS"/>
    <property type="match status" value="2"/>
</dbReference>
<dbReference type="PRINTS" id="PR00344">
    <property type="entry name" value="BCTRLSENSOR"/>
</dbReference>
<dbReference type="SMART" id="SM00448">
    <property type="entry name" value="REC"/>
    <property type="match status" value="1"/>
</dbReference>
<dbReference type="Gene3D" id="1.10.287.130">
    <property type="match status" value="1"/>
</dbReference>
<dbReference type="InterPro" id="IPR035965">
    <property type="entry name" value="PAS-like_dom_sf"/>
</dbReference>
<dbReference type="PROSITE" id="PS50109">
    <property type="entry name" value="HIS_KIN"/>
    <property type="match status" value="1"/>
</dbReference>
<dbReference type="InterPro" id="IPR004358">
    <property type="entry name" value="Sig_transdc_His_kin-like_C"/>
</dbReference>
<dbReference type="SMART" id="SM00388">
    <property type="entry name" value="HisKA"/>
    <property type="match status" value="1"/>
</dbReference>
<dbReference type="SUPFAM" id="SSF55874">
    <property type="entry name" value="ATPase domain of HSP90 chaperone/DNA topoisomerase II/histidine kinase"/>
    <property type="match status" value="1"/>
</dbReference>
<keyword evidence="11" id="KW-0418">Kinase</keyword>
<dbReference type="Gene3D" id="3.40.50.2300">
    <property type="match status" value="1"/>
</dbReference>
<feature type="transmembrane region" description="Helical" evidence="6">
    <location>
        <begin position="200"/>
        <end position="222"/>
    </location>
</feature>
<keyword evidence="5" id="KW-0175">Coiled coil</keyword>
<proteinExistence type="predicted"/>
<dbReference type="InterPro" id="IPR005467">
    <property type="entry name" value="His_kinase_dom"/>
</dbReference>
<keyword evidence="3 4" id="KW-0597">Phosphoprotein</keyword>
<evidence type="ECO:0000256" key="5">
    <source>
        <dbReference type="SAM" id="Coils"/>
    </source>
</evidence>
<feature type="domain" description="PAS" evidence="9">
    <location>
        <begin position="292"/>
        <end position="334"/>
    </location>
</feature>
<name>A0A7R6PYP5_9BACT</name>
<evidence type="ECO:0000256" key="6">
    <source>
        <dbReference type="SAM" id="Phobius"/>
    </source>
</evidence>
<evidence type="ECO:0000259" key="10">
    <source>
        <dbReference type="PROSITE" id="PS50113"/>
    </source>
</evidence>
<dbReference type="InterPro" id="IPR036097">
    <property type="entry name" value="HisK_dim/P_sf"/>
</dbReference>
<dbReference type="InterPro" id="IPR001789">
    <property type="entry name" value="Sig_transdc_resp-reg_receiver"/>
</dbReference>
<protein>
    <recommendedName>
        <fullName evidence="2">histidine kinase</fullName>
        <ecNumber evidence="2">2.7.13.3</ecNumber>
    </recommendedName>
</protein>